<evidence type="ECO:0000256" key="1">
    <source>
        <dbReference type="SAM" id="MobiDB-lite"/>
    </source>
</evidence>
<evidence type="ECO:0000313" key="3">
    <source>
        <dbReference type="Proteomes" id="UP000694388"/>
    </source>
</evidence>
<sequence>MLAGPKYTRIRSFASDGSPPPDVDQENVCESCMRDCSFSESTESHVALEQDQEEGEGIGEGGEEEEGNRSNSATVFRRRPSSLRRSISEPHLPQPVLLSQTAHGACAEDSDDESTTLCSFLPWLSALGGGRFSLRTLVKDLASFSRLATSDGATSSCASSPGGTQDGSRYTGSGRGFGDPAEDWNRSGSFINKPTRGWLHPR</sequence>
<feature type="compositionally biased region" description="Acidic residues" evidence="1">
    <location>
        <begin position="50"/>
        <end position="66"/>
    </location>
</feature>
<feature type="region of interest" description="Disordered" evidence="1">
    <location>
        <begin position="1"/>
        <end position="27"/>
    </location>
</feature>
<feature type="region of interest" description="Disordered" evidence="1">
    <location>
        <begin position="40"/>
        <end position="94"/>
    </location>
</feature>
<keyword evidence="3" id="KW-1185">Reference proteome</keyword>
<feature type="region of interest" description="Disordered" evidence="1">
    <location>
        <begin position="151"/>
        <end position="202"/>
    </location>
</feature>
<dbReference type="AlphaFoldDB" id="A0A8C4N8G8"/>
<evidence type="ECO:0000313" key="2">
    <source>
        <dbReference type="Ensembl" id="ENSEBUP00000002891.1"/>
    </source>
</evidence>
<accession>A0A8C4N8G8</accession>
<reference evidence="2" key="2">
    <citation type="submission" date="2025-09" db="UniProtKB">
        <authorList>
            <consortium name="Ensembl"/>
        </authorList>
    </citation>
    <scope>IDENTIFICATION</scope>
</reference>
<organism evidence="2 3">
    <name type="scientific">Eptatretus burgeri</name>
    <name type="common">Inshore hagfish</name>
    <dbReference type="NCBI Taxonomy" id="7764"/>
    <lineage>
        <taxon>Eukaryota</taxon>
        <taxon>Metazoa</taxon>
        <taxon>Chordata</taxon>
        <taxon>Craniata</taxon>
        <taxon>Vertebrata</taxon>
        <taxon>Cyclostomata</taxon>
        <taxon>Myxini</taxon>
        <taxon>Myxiniformes</taxon>
        <taxon>Myxinidae</taxon>
        <taxon>Eptatretinae</taxon>
        <taxon>Eptatretus</taxon>
    </lineage>
</organism>
<reference evidence="2" key="1">
    <citation type="submission" date="2025-08" db="UniProtKB">
        <authorList>
            <consortium name="Ensembl"/>
        </authorList>
    </citation>
    <scope>IDENTIFICATION</scope>
</reference>
<name>A0A8C4N8G8_EPTBU</name>
<feature type="compositionally biased region" description="Polar residues" evidence="1">
    <location>
        <begin position="151"/>
        <end position="171"/>
    </location>
</feature>
<proteinExistence type="predicted"/>
<dbReference type="Ensembl" id="ENSEBUT00000003253.1">
    <property type="protein sequence ID" value="ENSEBUP00000002891.1"/>
    <property type="gene ID" value="ENSEBUG00000002170.1"/>
</dbReference>
<protein>
    <submittedName>
        <fullName evidence="2">Uncharacterized protein</fullName>
    </submittedName>
</protein>
<dbReference type="Proteomes" id="UP000694388">
    <property type="component" value="Unplaced"/>
</dbReference>